<dbReference type="OrthoDB" id="7427667at2"/>
<evidence type="ECO:0000313" key="3">
    <source>
        <dbReference type="Proteomes" id="UP000065734"/>
    </source>
</evidence>
<organism evidence="2 3">
    <name type="scientific">Blastochloris viridis</name>
    <name type="common">Rhodopseudomonas viridis</name>
    <dbReference type="NCBI Taxonomy" id="1079"/>
    <lineage>
        <taxon>Bacteria</taxon>
        <taxon>Pseudomonadati</taxon>
        <taxon>Pseudomonadota</taxon>
        <taxon>Alphaproteobacteria</taxon>
        <taxon>Hyphomicrobiales</taxon>
        <taxon>Blastochloridaceae</taxon>
        <taxon>Blastochloris</taxon>
    </lineage>
</organism>
<gene>
    <name evidence="2" type="ORF">BVIRIDIS_12360</name>
</gene>
<reference evidence="3" key="1">
    <citation type="journal article" date="2016" name="Genome Announc.">
        <title>Revised genome sequence of the purple photosynthetic bacterium Blastochloris viridis.</title>
        <authorList>
            <person name="Liu L.N."/>
            <person name="Faulkner M."/>
            <person name="Liu X."/>
            <person name="Huang F."/>
            <person name="Darby A.C."/>
            <person name="Hall N."/>
        </authorList>
    </citation>
    <scope>NUCLEOTIDE SEQUENCE [LARGE SCALE GENOMIC DNA]</scope>
    <source>
        <strain evidence="3">ATCC 19567 / DSM 133 / F</strain>
    </source>
</reference>
<feature type="signal peptide" evidence="1">
    <location>
        <begin position="1"/>
        <end position="23"/>
    </location>
</feature>
<proteinExistence type="predicted"/>
<feature type="chain" id="PRO_5009792023" evidence="1">
    <location>
        <begin position="24"/>
        <end position="191"/>
    </location>
</feature>
<dbReference type="STRING" id="1079.BVIR_1791"/>
<name>A0A0P0JC31_BLAVI</name>
<evidence type="ECO:0000256" key="1">
    <source>
        <dbReference type="SAM" id="SignalP"/>
    </source>
</evidence>
<keyword evidence="1" id="KW-0732">Signal</keyword>
<dbReference type="Proteomes" id="UP000065734">
    <property type="component" value="Chromosome I"/>
</dbReference>
<sequence>MPRSAQLFSIISVLVIASLPATADDTQVITRLDDVTNAKNEVCWSLVPAVDTDAKRYRCPGLNSWRVEMVSTGGVTNVLLGTPAHGATPVEQLIPTRTIEPGQTIHWHLRNGQPVAVSLFYSFEGHLGTAQAVAVYKLAADSTSCIAAVIAEEKDRDLNAEAQRLAVQLVPGFRCGIDHPVTLGKQRAALR</sequence>
<protein>
    <submittedName>
        <fullName evidence="2">Uncharacterized protein</fullName>
    </submittedName>
</protein>
<dbReference type="EMBL" id="LN907867">
    <property type="protein sequence ID" value="CUU42228.1"/>
    <property type="molecule type" value="Genomic_DNA"/>
</dbReference>
<dbReference type="KEGG" id="bvr:BVIR_1791"/>
<dbReference type="RefSeq" id="WP_145912020.1">
    <property type="nucleotide sequence ID" value="NZ_AP014854.2"/>
</dbReference>
<keyword evidence="3" id="KW-1185">Reference proteome</keyword>
<evidence type="ECO:0000313" key="2">
    <source>
        <dbReference type="EMBL" id="CUU42228.1"/>
    </source>
</evidence>
<accession>A0A0P0JC31</accession>
<dbReference type="AlphaFoldDB" id="A0A0P0JC31"/>